<sequence length="219" mass="24013">MNEMERQIIEQIVINTVKRLMAEKDAPNRVPLGISNKHLHLTQEDVETLFGKGHQLTNLKDVKQPGQFACEETVKIVGPKGEFPKVRVLGPARPKTQIEMSLTDARSLGIKAPIRESGQLDGTPGVKLVGPCGEVALENGVMIALRHIHMTPEIADALGLKDKDCVGVETSGLRPLLFRDVLVRVSPDFAYEMHLDTDEANAAGLSNGDLLKVLKKQEK</sequence>
<accession>A0A1H3AYI3</accession>
<evidence type="ECO:0000256" key="3">
    <source>
        <dbReference type="ARBA" id="ARBA00012206"/>
    </source>
</evidence>
<keyword evidence="12" id="KW-1185">Reference proteome</keyword>
<keyword evidence="8 10" id="KW-0012">Acyltransferase</keyword>
<comment type="cofactor">
    <cofactor evidence="1">
        <name>Zn(2+)</name>
        <dbReference type="ChEBI" id="CHEBI:29105"/>
    </cofactor>
</comment>
<keyword evidence="7" id="KW-0862">Zinc</keyword>
<dbReference type="GO" id="GO:0016747">
    <property type="term" value="F:acyltransferase activity, transferring groups other than amino-acyl groups"/>
    <property type="evidence" value="ECO:0007669"/>
    <property type="project" value="InterPro"/>
</dbReference>
<dbReference type="OrthoDB" id="9784365at2"/>
<dbReference type="Pfam" id="PF06130">
    <property type="entry name" value="PTAC"/>
    <property type="match status" value="1"/>
</dbReference>
<comment type="pathway">
    <text evidence="10">Polyol metabolism; 1,2-propanediol degradation.</text>
</comment>
<evidence type="ECO:0000313" key="12">
    <source>
        <dbReference type="Proteomes" id="UP000199652"/>
    </source>
</evidence>
<dbReference type="UniPathway" id="UPA00621"/>
<proteinExistence type="inferred from homology"/>
<evidence type="ECO:0000313" key="11">
    <source>
        <dbReference type="EMBL" id="SDX34645.1"/>
    </source>
</evidence>
<comment type="catalytic activity">
    <reaction evidence="9 10">
        <text>propanoyl-CoA + phosphate = propanoyl phosphate + CoA</text>
        <dbReference type="Rhea" id="RHEA:28046"/>
        <dbReference type="ChEBI" id="CHEBI:43474"/>
        <dbReference type="ChEBI" id="CHEBI:57287"/>
        <dbReference type="ChEBI" id="CHEBI:57392"/>
        <dbReference type="ChEBI" id="CHEBI:58933"/>
        <dbReference type="EC" id="2.3.1.222"/>
    </reaction>
</comment>
<dbReference type="GO" id="GO:0046872">
    <property type="term" value="F:metal ion binding"/>
    <property type="evidence" value="ECO:0007669"/>
    <property type="project" value="UniProtKB-KW"/>
</dbReference>
<dbReference type="AlphaFoldDB" id="A0A1H3AYI3"/>
<dbReference type="RefSeq" id="WP_090242603.1">
    <property type="nucleotide sequence ID" value="NZ_FNOU01000001.1"/>
</dbReference>
<dbReference type="STRING" id="1528.SAMN04488579_101226"/>
<reference evidence="12" key="1">
    <citation type="submission" date="2016-10" db="EMBL/GenBank/DDBJ databases">
        <authorList>
            <person name="Varghese N."/>
            <person name="Submissions S."/>
        </authorList>
    </citation>
    <scope>NUCLEOTIDE SEQUENCE [LARGE SCALE GENOMIC DNA]</scope>
    <source>
        <strain evidence="12">VPI 5359</strain>
    </source>
</reference>
<dbReference type="GO" id="GO:0051144">
    <property type="term" value="P:1,2-propanediol catabolic process"/>
    <property type="evidence" value="ECO:0007669"/>
    <property type="project" value="UniProtKB-UniPathway"/>
</dbReference>
<name>A0A1H3AYI3_EUBBA</name>
<protein>
    <recommendedName>
        <fullName evidence="4 10">Phosphate propanoyltransferase</fullName>
        <ecNumber evidence="3 10">2.3.1.222</ecNumber>
    </recommendedName>
</protein>
<evidence type="ECO:0000256" key="6">
    <source>
        <dbReference type="ARBA" id="ARBA00022723"/>
    </source>
</evidence>
<keyword evidence="6" id="KW-0479">Metal-binding</keyword>
<evidence type="ECO:0000256" key="4">
    <source>
        <dbReference type="ARBA" id="ARBA00020837"/>
    </source>
</evidence>
<dbReference type="EC" id="2.3.1.222" evidence="3 10"/>
<dbReference type="EMBL" id="FNOU01000001">
    <property type="protein sequence ID" value="SDX34645.1"/>
    <property type="molecule type" value="Genomic_DNA"/>
</dbReference>
<dbReference type="NCBIfam" id="NF011652">
    <property type="entry name" value="PRK15070.1"/>
    <property type="match status" value="1"/>
</dbReference>
<dbReference type="PIRSF" id="PIRSF010130">
    <property type="entry name" value="PduL"/>
    <property type="match status" value="1"/>
</dbReference>
<evidence type="ECO:0000256" key="9">
    <source>
        <dbReference type="ARBA" id="ARBA00047589"/>
    </source>
</evidence>
<comment type="similarity">
    <text evidence="2 10">Belongs to the PduL family.</text>
</comment>
<gene>
    <name evidence="11" type="ORF">SAMN04488579_101226</name>
</gene>
<evidence type="ECO:0000256" key="8">
    <source>
        <dbReference type="ARBA" id="ARBA00023315"/>
    </source>
</evidence>
<evidence type="ECO:0000256" key="10">
    <source>
        <dbReference type="PIRNR" id="PIRNR010130"/>
    </source>
</evidence>
<keyword evidence="5 10" id="KW-0808">Transferase</keyword>
<evidence type="ECO:0000256" key="5">
    <source>
        <dbReference type="ARBA" id="ARBA00022679"/>
    </source>
</evidence>
<dbReference type="InterPro" id="IPR008300">
    <property type="entry name" value="PTAC"/>
</dbReference>
<comment type="function">
    <text evidence="10">Involved in 1,2-propanediol (1,2-PD) degradation by catalyzing the conversion of propanoyl-CoA to propanoyl-phosphate.</text>
</comment>
<evidence type="ECO:0000256" key="7">
    <source>
        <dbReference type="ARBA" id="ARBA00022833"/>
    </source>
</evidence>
<dbReference type="PANTHER" id="PTHR39453">
    <property type="entry name" value="PHOSPHATE PROPANOYLTRANSFERASE"/>
    <property type="match status" value="1"/>
</dbReference>
<evidence type="ECO:0000256" key="2">
    <source>
        <dbReference type="ARBA" id="ARBA00007342"/>
    </source>
</evidence>
<evidence type="ECO:0000256" key="1">
    <source>
        <dbReference type="ARBA" id="ARBA00001947"/>
    </source>
</evidence>
<dbReference type="Proteomes" id="UP000199652">
    <property type="component" value="Unassembled WGS sequence"/>
</dbReference>
<organism evidence="11 12">
    <name type="scientific">Eubacterium barkeri</name>
    <name type="common">Clostridium barkeri</name>
    <dbReference type="NCBI Taxonomy" id="1528"/>
    <lineage>
        <taxon>Bacteria</taxon>
        <taxon>Bacillati</taxon>
        <taxon>Bacillota</taxon>
        <taxon>Clostridia</taxon>
        <taxon>Eubacteriales</taxon>
        <taxon>Eubacteriaceae</taxon>
        <taxon>Eubacterium</taxon>
    </lineage>
</organism>
<dbReference type="PANTHER" id="PTHR39453:SF1">
    <property type="entry name" value="PHOSPHATE PROPANOYLTRANSFERASE"/>
    <property type="match status" value="1"/>
</dbReference>